<dbReference type="Proteomes" id="UP001225316">
    <property type="component" value="Unassembled WGS sequence"/>
</dbReference>
<dbReference type="EMBL" id="JARXHW010000025">
    <property type="protein sequence ID" value="MDQ8208167.1"/>
    <property type="molecule type" value="Genomic_DNA"/>
</dbReference>
<organism evidence="2 3">
    <name type="scientific">Thalassobacterium maritimum</name>
    <dbReference type="NCBI Taxonomy" id="3041265"/>
    <lineage>
        <taxon>Bacteria</taxon>
        <taxon>Pseudomonadati</taxon>
        <taxon>Verrucomicrobiota</taxon>
        <taxon>Opitutia</taxon>
        <taxon>Puniceicoccales</taxon>
        <taxon>Coraliomargaritaceae</taxon>
        <taxon>Thalassobacterium</taxon>
    </lineage>
</organism>
<dbReference type="Gene3D" id="2.60.120.380">
    <property type="match status" value="3"/>
</dbReference>
<feature type="chain" id="PRO_5045724307" evidence="1">
    <location>
        <begin position="20"/>
        <end position="963"/>
    </location>
</feature>
<name>A0ABU1AVJ5_9BACT</name>
<keyword evidence="3" id="KW-1185">Reference proteome</keyword>
<gene>
    <name evidence="2" type="ORF">QEH52_11650</name>
</gene>
<keyword evidence="1" id="KW-0732">Signal</keyword>
<accession>A0ABU1AVJ5</accession>
<evidence type="ECO:0000313" key="2">
    <source>
        <dbReference type="EMBL" id="MDQ8208167.1"/>
    </source>
</evidence>
<reference evidence="2 3" key="1">
    <citation type="submission" date="2023-04" db="EMBL/GenBank/DDBJ databases">
        <title>A novel bacteria isolated from coastal sediment.</title>
        <authorList>
            <person name="Liu X.-J."/>
            <person name="Du Z.-J."/>
        </authorList>
    </citation>
    <scope>NUCLEOTIDE SEQUENCE [LARGE SCALE GENOMIC DNA]</scope>
    <source>
        <strain evidence="2 3">SDUM461003</strain>
    </source>
</reference>
<protein>
    <submittedName>
        <fullName evidence="2">Uncharacterized protein</fullName>
    </submittedName>
</protein>
<sequence length="963" mass="105729">MKCVLYVLICLFTFCHLQAVSLSFDAGESIDSLSPGDYHHYEVSVPANADGWRVLLHSGSGGVNDPDLLIRRAAQPTLSIYDRISETGTSDSIYYSEAELSAGTYHIAVHLPAEATSSTVNYTLNSDHFALKRISFDGSADVDTVAPGEFKHYEIVVPADRDGWRLVLNNRTGVQVDDPDLYVRQDLYPSTNYYTRRSQNKLSDTLFFTDQELNSTSYYVGVYLPPDASQSVEFSLYSEDYSVVELVWDPGSEAAGTEKYIEAGASGGEYLFRIVTENPDHAVWRGALQVNSGEADLYWRNRNYPTVDQSTQKSERSGSDGFTSYLSSSSGAGQEWFFLVTASEGADWSFFAGDIHVENLGVLADDSSSSSSLAPVGPEGARFFQTELPEEMLAWRLWVNDGTDVTLDVPVYTRANVAPHFSSTSYYQHVFNGQDLLVPDASPEEYEAGTGEAYFIAVFADPGTALRLDNRQQIVTDVAHQSTTASIDSTGYHFHTFHIDVPVEQIAWENTSLRLSGDPDLVIRKNQVPNAREHEFQSEVLGSVDDSVTLVPNVLTDGSFYTTVYSDAPFSFQYFNGEPVITDIDYTSTTVNDLTNKVGWRFYRILDIDSQVGFLGWRLDLLNQTEDAEIYIRRNAVPGWENGLYNQKSDADLLQDANHEADIWYVGIYDPIRALGAFTLDSGPILPELVSFDGGTDTVVALPEQQWQYYRIEVPETVGGEAVLGWELRVKDIVGGSPYLVLRNAQVPDSTSIIPYYGWSNLTSMSSGYQLSVSGDGWTSDLGSDRVLSLSMGNPLEPGTYYVGVYNQSTTEGSSFTLQSRGIGSGMSLDVIDVTPGADVVVNGLGASEPAFFKFELASPVSGWQFELDFGAASPNGEGMLVLREGWLPNTYRDGESSTSPFNSASYSGQLTSQTVLEIEGQERFTLLPYNGESEIPAGTYYAAVISEGNSPESTSRIGTGAV</sequence>
<comment type="caution">
    <text evidence="2">The sequence shown here is derived from an EMBL/GenBank/DDBJ whole genome shotgun (WGS) entry which is preliminary data.</text>
</comment>
<feature type="signal peptide" evidence="1">
    <location>
        <begin position="1"/>
        <end position="19"/>
    </location>
</feature>
<proteinExistence type="predicted"/>
<evidence type="ECO:0000313" key="3">
    <source>
        <dbReference type="Proteomes" id="UP001225316"/>
    </source>
</evidence>
<evidence type="ECO:0000256" key="1">
    <source>
        <dbReference type="SAM" id="SignalP"/>
    </source>
</evidence>
<feature type="non-terminal residue" evidence="2">
    <location>
        <position position="963"/>
    </location>
</feature>